<gene>
    <name evidence="1" type="ORF">KSP39_PZI000943</name>
</gene>
<evidence type="ECO:0000313" key="2">
    <source>
        <dbReference type="Proteomes" id="UP001418222"/>
    </source>
</evidence>
<reference evidence="1 2" key="1">
    <citation type="journal article" date="2022" name="Nat. Plants">
        <title>Genomes of leafy and leafless Platanthera orchids illuminate the evolution of mycoheterotrophy.</title>
        <authorList>
            <person name="Li M.H."/>
            <person name="Liu K.W."/>
            <person name="Li Z."/>
            <person name="Lu H.C."/>
            <person name="Ye Q.L."/>
            <person name="Zhang D."/>
            <person name="Wang J.Y."/>
            <person name="Li Y.F."/>
            <person name="Zhong Z.M."/>
            <person name="Liu X."/>
            <person name="Yu X."/>
            <person name="Liu D.K."/>
            <person name="Tu X.D."/>
            <person name="Liu B."/>
            <person name="Hao Y."/>
            <person name="Liao X.Y."/>
            <person name="Jiang Y.T."/>
            <person name="Sun W.H."/>
            <person name="Chen J."/>
            <person name="Chen Y.Q."/>
            <person name="Ai Y."/>
            <person name="Zhai J.W."/>
            <person name="Wu S.S."/>
            <person name="Zhou Z."/>
            <person name="Hsiao Y.Y."/>
            <person name="Wu W.L."/>
            <person name="Chen Y.Y."/>
            <person name="Lin Y.F."/>
            <person name="Hsu J.L."/>
            <person name="Li C.Y."/>
            <person name="Wang Z.W."/>
            <person name="Zhao X."/>
            <person name="Zhong W.Y."/>
            <person name="Ma X.K."/>
            <person name="Ma L."/>
            <person name="Huang J."/>
            <person name="Chen G.Z."/>
            <person name="Huang M.Z."/>
            <person name="Huang L."/>
            <person name="Peng D.H."/>
            <person name="Luo Y.B."/>
            <person name="Zou S.Q."/>
            <person name="Chen S.P."/>
            <person name="Lan S."/>
            <person name="Tsai W.C."/>
            <person name="Van de Peer Y."/>
            <person name="Liu Z.J."/>
        </authorList>
    </citation>
    <scope>NUCLEOTIDE SEQUENCE [LARGE SCALE GENOMIC DNA]</scope>
    <source>
        <strain evidence="1">Lor287</strain>
    </source>
</reference>
<comment type="caution">
    <text evidence="1">The sequence shown here is derived from an EMBL/GenBank/DDBJ whole genome shotgun (WGS) entry which is preliminary data.</text>
</comment>
<proteinExistence type="predicted"/>
<sequence>MAFSKLYKLRFKINWALATLRGIALQRDLKKLLVKRRPGPLFGPEGPSLPCLPRLSFSRVSASSLVARSVGWQTRIGFLSRSASINFNMSFWVCSPFFRLSLNSA</sequence>
<accession>A0AAP0C222</accession>
<dbReference type="Proteomes" id="UP001418222">
    <property type="component" value="Unassembled WGS sequence"/>
</dbReference>
<dbReference type="EMBL" id="JBBWWQ010000001">
    <property type="protein sequence ID" value="KAK8956689.1"/>
    <property type="molecule type" value="Genomic_DNA"/>
</dbReference>
<protein>
    <submittedName>
        <fullName evidence="1">Uncharacterized protein</fullName>
    </submittedName>
</protein>
<evidence type="ECO:0000313" key="1">
    <source>
        <dbReference type="EMBL" id="KAK8956689.1"/>
    </source>
</evidence>
<dbReference type="AlphaFoldDB" id="A0AAP0C222"/>
<organism evidence="1 2">
    <name type="scientific">Platanthera zijinensis</name>
    <dbReference type="NCBI Taxonomy" id="2320716"/>
    <lineage>
        <taxon>Eukaryota</taxon>
        <taxon>Viridiplantae</taxon>
        <taxon>Streptophyta</taxon>
        <taxon>Embryophyta</taxon>
        <taxon>Tracheophyta</taxon>
        <taxon>Spermatophyta</taxon>
        <taxon>Magnoliopsida</taxon>
        <taxon>Liliopsida</taxon>
        <taxon>Asparagales</taxon>
        <taxon>Orchidaceae</taxon>
        <taxon>Orchidoideae</taxon>
        <taxon>Orchideae</taxon>
        <taxon>Orchidinae</taxon>
        <taxon>Platanthera</taxon>
    </lineage>
</organism>
<keyword evidence="2" id="KW-1185">Reference proteome</keyword>
<name>A0AAP0C222_9ASPA</name>